<dbReference type="RefSeq" id="WP_170853685.1">
    <property type="nucleotide sequence ID" value="NZ_FPAS01000001.1"/>
</dbReference>
<dbReference type="Gene3D" id="2.120.10.80">
    <property type="entry name" value="Kelch-type beta propeller"/>
    <property type="match status" value="1"/>
</dbReference>
<dbReference type="STRING" id="477690.SAMN05216474_1151"/>
<accession>A0A1I6YT20</accession>
<dbReference type="InterPro" id="IPR015915">
    <property type="entry name" value="Kelch-typ_b-propeller"/>
</dbReference>
<evidence type="ECO:0000313" key="2">
    <source>
        <dbReference type="Proteomes" id="UP000236454"/>
    </source>
</evidence>
<organism evidence="1 2">
    <name type="scientific">Lishizhenia tianjinensis</name>
    <dbReference type="NCBI Taxonomy" id="477690"/>
    <lineage>
        <taxon>Bacteria</taxon>
        <taxon>Pseudomonadati</taxon>
        <taxon>Bacteroidota</taxon>
        <taxon>Flavobacteriia</taxon>
        <taxon>Flavobacteriales</taxon>
        <taxon>Crocinitomicaceae</taxon>
        <taxon>Lishizhenia</taxon>
    </lineage>
</organism>
<sequence length="424" mass="46830">MLTFFVAGQNAWQVTELDTLPMATTNNALCEGFVNSERFVYSFGGLDTSKIYSGIHRKSFRYNVSQNHWTSIDDVPDTLGKIASAASYVHGKIYVLGGYHVLSNGTEISSNRVHIYNPVTESWESDGSPIPFPIDDHVQTVYKDSLIFVIGGWSNTNNVPHVQVYNVYTDSWTQATQIPNNSIFKSFGASGYMIGDTIFYAGGVSDGTNFLARKYMRKGVLQNGDPYNILWTQMDDLPGDPLYRAACSGYQNTVFWMGGSAKAYNYNGIAYDGSGGVDPNKRIVHYQSVDQDLIEINNASIALMDLRGIAKIGGGNWILAGGMDTSQVVSNKTYLLHNPNFSGILGGFQPPYFKVKQVGSRFEIQTEFAGTVKVYDPSGRLLYSNYKLLADLYIEKSDLSHGFLLFLFDDGSNVPVTEKIISGN</sequence>
<dbReference type="SUPFAM" id="SSF117281">
    <property type="entry name" value="Kelch motif"/>
    <property type="match status" value="1"/>
</dbReference>
<dbReference type="EMBL" id="FPAS01000001">
    <property type="protein sequence ID" value="SFT53583.1"/>
    <property type="molecule type" value="Genomic_DNA"/>
</dbReference>
<reference evidence="1 2" key="1">
    <citation type="submission" date="2016-10" db="EMBL/GenBank/DDBJ databases">
        <authorList>
            <person name="de Groot N.N."/>
        </authorList>
    </citation>
    <scope>NUCLEOTIDE SEQUENCE [LARGE SCALE GENOMIC DNA]</scope>
    <source>
        <strain evidence="1 2">CGMCC 1.7005</strain>
    </source>
</reference>
<name>A0A1I6YT20_9FLAO</name>
<dbReference type="AlphaFoldDB" id="A0A1I6YT20"/>
<dbReference type="Pfam" id="PF24681">
    <property type="entry name" value="Kelch_KLHDC2_KLHL20_DRC7"/>
    <property type="match status" value="1"/>
</dbReference>
<dbReference type="PANTHER" id="PTHR45632">
    <property type="entry name" value="LD33804P"/>
    <property type="match status" value="1"/>
</dbReference>
<evidence type="ECO:0000313" key="1">
    <source>
        <dbReference type="EMBL" id="SFT53583.1"/>
    </source>
</evidence>
<proteinExistence type="predicted"/>
<dbReference type="Proteomes" id="UP000236454">
    <property type="component" value="Unassembled WGS sequence"/>
</dbReference>
<gene>
    <name evidence="1" type="ORF">SAMN05216474_1151</name>
</gene>
<protein>
    <submittedName>
        <fullName evidence="1">Galactose oxidase, central domain</fullName>
    </submittedName>
</protein>
<keyword evidence="2" id="KW-1185">Reference proteome</keyword>